<keyword evidence="1" id="KW-0812">Transmembrane</keyword>
<dbReference type="AlphaFoldDB" id="A0A5N1IKK7"/>
<dbReference type="Proteomes" id="UP000327236">
    <property type="component" value="Unassembled WGS sequence"/>
</dbReference>
<name>A0A5N1IKK7_LACJE</name>
<comment type="caution">
    <text evidence="2">The sequence shown here is derived from an EMBL/GenBank/DDBJ whole genome shotgun (WGS) entry which is preliminary data.</text>
</comment>
<accession>A0A5N1IKK7</accession>
<evidence type="ECO:0000256" key="1">
    <source>
        <dbReference type="SAM" id="Phobius"/>
    </source>
</evidence>
<sequence length="149" mass="16321">MLKLKTALLAVLSNLSFKNFKKNRLHLLLALDLILQGLNLINAEHFFFFPPEPPIILSILNSDVVGGFGGIVGLLIVAWSAQTKASVKTNRWLIVSAGCFFGFVFGVELMHLTFANAGPVMASSLIGDFVMVLLTIYVAFKSNTLDDDY</sequence>
<evidence type="ECO:0000313" key="2">
    <source>
        <dbReference type="EMBL" id="KAA9324417.1"/>
    </source>
</evidence>
<dbReference type="RefSeq" id="WP_151141175.1">
    <property type="nucleotide sequence ID" value="NZ_VYWW01000001.1"/>
</dbReference>
<proteinExistence type="predicted"/>
<feature type="transmembrane region" description="Helical" evidence="1">
    <location>
        <begin position="120"/>
        <end position="140"/>
    </location>
</feature>
<protein>
    <submittedName>
        <fullName evidence="2">Uncharacterized protein</fullName>
    </submittedName>
</protein>
<keyword evidence="1" id="KW-0472">Membrane</keyword>
<feature type="transmembrane region" description="Helical" evidence="1">
    <location>
        <begin position="92"/>
        <end position="114"/>
    </location>
</feature>
<dbReference type="EMBL" id="VYWW01000001">
    <property type="protein sequence ID" value="KAA9324417.1"/>
    <property type="molecule type" value="Genomic_DNA"/>
</dbReference>
<organism evidence="2 3">
    <name type="scientific">Lactobacillus jensenii</name>
    <dbReference type="NCBI Taxonomy" id="109790"/>
    <lineage>
        <taxon>Bacteria</taxon>
        <taxon>Bacillati</taxon>
        <taxon>Bacillota</taxon>
        <taxon>Bacilli</taxon>
        <taxon>Lactobacillales</taxon>
        <taxon>Lactobacillaceae</taxon>
        <taxon>Lactobacillus</taxon>
    </lineage>
</organism>
<gene>
    <name evidence="2" type="ORF">F6H94_00185</name>
</gene>
<evidence type="ECO:0000313" key="3">
    <source>
        <dbReference type="Proteomes" id="UP000327236"/>
    </source>
</evidence>
<feature type="transmembrane region" description="Helical" evidence="1">
    <location>
        <begin position="59"/>
        <end position="80"/>
    </location>
</feature>
<reference evidence="2 3" key="1">
    <citation type="submission" date="2019-09" db="EMBL/GenBank/DDBJ databases">
        <title>Draft genome sequence assemblies of isolates from the urinary tract.</title>
        <authorList>
            <person name="Mores C.R."/>
            <person name="Putonti C."/>
            <person name="Wolfe A.J."/>
        </authorList>
    </citation>
    <scope>NUCLEOTIDE SEQUENCE [LARGE SCALE GENOMIC DNA]</scope>
    <source>
        <strain evidence="2 3">UMB246</strain>
    </source>
</reference>
<keyword evidence="1" id="KW-1133">Transmembrane helix</keyword>